<protein>
    <recommendedName>
        <fullName evidence="1">diguanylate cyclase</fullName>
        <ecNumber evidence="1">2.7.7.65</ecNumber>
    </recommendedName>
</protein>
<dbReference type="PROSITE" id="PS50887">
    <property type="entry name" value="GGDEF"/>
    <property type="match status" value="1"/>
</dbReference>
<gene>
    <name evidence="3" type="ORF">LZ24_01220</name>
</gene>
<comment type="caution">
    <text evidence="3">The sequence shown here is derived from an EMBL/GenBank/DDBJ whole genome shotgun (WGS) entry which is preliminary data.</text>
</comment>
<name>A0A562S0F5_9BACT</name>
<dbReference type="PANTHER" id="PTHR45138">
    <property type="entry name" value="REGULATORY COMPONENTS OF SENSORY TRANSDUCTION SYSTEM"/>
    <property type="match status" value="1"/>
</dbReference>
<evidence type="ECO:0000313" key="4">
    <source>
        <dbReference type="Proteomes" id="UP000318307"/>
    </source>
</evidence>
<reference evidence="3 4" key="1">
    <citation type="submission" date="2019-07" db="EMBL/GenBank/DDBJ databases">
        <title>Genome sequencing of 100 strains of the haloalkaliphilic chemolithoautotrophic sulfur-oxidizing bacterium Thioalkalivibrio.</title>
        <authorList>
            <person name="Muyzer G."/>
        </authorList>
    </citation>
    <scope>NUCLEOTIDE SEQUENCE [LARGE SCALE GENOMIC DNA]</scope>
    <source>
        <strain evidence="3 4">ASO4-4</strain>
    </source>
</reference>
<dbReference type="EMBL" id="VLLC01000007">
    <property type="protein sequence ID" value="TWI73990.1"/>
    <property type="molecule type" value="Genomic_DNA"/>
</dbReference>
<dbReference type="Gene3D" id="3.20.20.450">
    <property type="entry name" value="EAL domain"/>
    <property type="match status" value="1"/>
</dbReference>
<dbReference type="InterPro" id="IPR043128">
    <property type="entry name" value="Rev_trsase/Diguanyl_cyclase"/>
</dbReference>
<proteinExistence type="predicted"/>
<dbReference type="InterPro" id="IPR035919">
    <property type="entry name" value="EAL_sf"/>
</dbReference>
<dbReference type="AlphaFoldDB" id="A0A562S0F5"/>
<dbReference type="Pfam" id="PF00563">
    <property type="entry name" value="EAL"/>
    <property type="match status" value="1"/>
</dbReference>
<sequence>MSPVRGMIRKEMIPEMTSMSAPDSLRQGGIRFYPLADTITGRIRLWIVRKESVSDLLPGRQGWLENLENKDLILKSDMMDFGVALDAFAHLPEEGRLVFFLHPVSMGHPDFPEFMAAILEKKAVSSRRIVLGIQEEDLETLRDMSFTALSIHAGTGLCICGGGEKSLSLLHLAGLRPDLFLLESSAFRQHASGQDHAALMVGMLSDACRRIQCVSGVINVNKKKDRRYFNGLGFSLMQGNAVAPASSLPSVHHVEESGGSPDWQVFPGCQGSGVGHLASPGITAQASDTVEEISRILKKRAPTDSICLLKEKSPVGLLMRYHLDRHLSSPYGNALFLKKSVARIMDTEPMIRDAGTPLDEVARAAMSRSAERLYDDILITEGGLYKGTVSVRSLLDAMARIQVETARGANPLTGLPGNTSIEKTMETYRRDQVRMSLIYADLDHFKAYNDCFGFEAGDRMLKFTSRLIRESVSLCCGRDAFIGHVGGDDFVIFTHPAEAEAFAKDLTEKFERETRVLYPDKISDHGFFQSKSREGVIRQYPPVSISLGIVDCQFHPGMDSSELSLRVAQIKGYAKSQKGNSWVRDRRQIASPGKPFLDKGVA</sequence>
<dbReference type="Proteomes" id="UP000318307">
    <property type="component" value="Unassembled WGS sequence"/>
</dbReference>
<dbReference type="CDD" id="cd01949">
    <property type="entry name" value="GGDEF"/>
    <property type="match status" value="1"/>
</dbReference>
<dbReference type="InterPro" id="IPR046342">
    <property type="entry name" value="CBS_dom_sf"/>
</dbReference>
<dbReference type="InterPro" id="IPR029787">
    <property type="entry name" value="Nucleotide_cyclase"/>
</dbReference>
<dbReference type="Gene3D" id="3.10.580.10">
    <property type="entry name" value="CBS-domain"/>
    <property type="match status" value="1"/>
</dbReference>
<dbReference type="PANTHER" id="PTHR45138:SF25">
    <property type="entry name" value="GGDEF DOMAIN PROTEIN"/>
    <property type="match status" value="1"/>
</dbReference>
<dbReference type="EC" id="2.7.7.65" evidence="1"/>
<dbReference type="SUPFAM" id="SSF54631">
    <property type="entry name" value="CBS-domain pair"/>
    <property type="match status" value="1"/>
</dbReference>
<dbReference type="GO" id="GO:0052621">
    <property type="term" value="F:diguanylate cyclase activity"/>
    <property type="evidence" value="ECO:0007669"/>
    <property type="project" value="UniProtKB-EC"/>
</dbReference>
<dbReference type="OrthoDB" id="9777298at2"/>
<dbReference type="SMART" id="SM00267">
    <property type="entry name" value="GGDEF"/>
    <property type="match status" value="1"/>
</dbReference>
<dbReference type="SUPFAM" id="SSF55073">
    <property type="entry name" value="Nucleotide cyclase"/>
    <property type="match status" value="1"/>
</dbReference>
<dbReference type="GO" id="GO:0043709">
    <property type="term" value="P:cell adhesion involved in single-species biofilm formation"/>
    <property type="evidence" value="ECO:0007669"/>
    <property type="project" value="TreeGrafter"/>
</dbReference>
<evidence type="ECO:0000256" key="1">
    <source>
        <dbReference type="ARBA" id="ARBA00012528"/>
    </source>
</evidence>
<dbReference type="InterPro" id="IPR050469">
    <property type="entry name" value="Diguanylate_Cyclase"/>
</dbReference>
<dbReference type="InterPro" id="IPR001633">
    <property type="entry name" value="EAL_dom"/>
</dbReference>
<dbReference type="Gene3D" id="3.30.70.270">
    <property type="match status" value="1"/>
</dbReference>
<dbReference type="GO" id="GO:1902201">
    <property type="term" value="P:negative regulation of bacterial-type flagellum-dependent cell motility"/>
    <property type="evidence" value="ECO:0007669"/>
    <property type="project" value="TreeGrafter"/>
</dbReference>
<evidence type="ECO:0000313" key="3">
    <source>
        <dbReference type="EMBL" id="TWI73990.1"/>
    </source>
</evidence>
<feature type="domain" description="GGDEF" evidence="2">
    <location>
        <begin position="433"/>
        <end position="587"/>
    </location>
</feature>
<keyword evidence="4" id="KW-1185">Reference proteome</keyword>
<dbReference type="SUPFAM" id="SSF141868">
    <property type="entry name" value="EAL domain-like"/>
    <property type="match status" value="1"/>
</dbReference>
<evidence type="ECO:0000259" key="2">
    <source>
        <dbReference type="PROSITE" id="PS50887"/>
    </source>
</evidence>
<dbReference type="NCBIfam" id="TIGR00254">
    <property type="entry name" value="GGDEF"/>
    <property type="match status" value="1"/>
</dbReference>
<dbReference type="Pfam" id="PF00990">
    <property type="entry name" value="GGDEF"/>
    <property type="match status" value="1"/>
</dbReference>
<accession>A0A562S0F5</accession>
<organism evidence="3 4">
    <name type="scientific">Desulfobotulus alkaliphilus</name>
    <dbReference type="NCBI Taxonomy" id="622671"/>
    <lineage>
        <taxon>Bacteria</taxon>
        <taxon>Pseudomonadati</taxon>
        <taxon>Thermodesulfobacteriota</taxon>
        <taxon>Desulfobacteria</taxon>
        <taxon>Desulfobacterales</taxon>
        <taxon>Desulfobacteraceae</taxon>
        <taxon>Desulfobotulus</taxon>
    </lineage>
</organism>
<dbReference type="GO" id="GO:0005886">
    <property type="term" value="C:plasma membrane"/>
    <property type="evidence" value="ECO:0007669"/>
    <property type="project" value="TreeGrafter"/>
</dbReference>
<dbReference type="InterPro" id="IPR000160">
    <property type="entry name" value="GGDEF_dom"/>
</dbReference>